<dbReference type="AlphaFoldDB" id="A0A7X2Z656"/>
<dbReference type="PANTHER" id="PTHR33258">
    <property type="entry name" value="TRANSPOSASE INSL FOR INSERTION SEQUENCE ELEMENT IS186A-RELATED"/>
    <property type="match status" value="1"/>
</dbReference>
<reference evidence="6 7" key="1">
    <citation type="submission" date="2019-11" db="EMBL/GenBank/DDBJ databases">
        <title>Draft genome sequences of five Paenibacillus species of dairy origin.</title>
        <authorList>
            <person name="Olajide A.M."/>
            <person name="Chen S."/>
            <person name="Lapointe G."/>
        </authorList>
    </citation>
    <scope>NUCLEOTIDE SEQUENCE [LARGE SCALE GENOMIC DNA]</scope>
    <source>
        <strain evidence="6 7">12CR55</strain>
    </source>
</reference>
<sequence length="440" mass="50968">MNEYANSLKETLTSLIREMSAAPAPYVKNPEKDFTRRKKLPFDTVMQLLISMGGNSIYKELLESQGYDVNTATTSAFVQQRNKILPSAVEFLFHEFTQSYTDIKDYRGYRLLAVDGSDLHITTDPTDRDTYFQSQPNTKGYNLLHLNAAYDLCNRLYVDALVQPRRLCNEGRALATMVDRSPIKGKTIVIADRGYESYNNFAHLERKGWNYVIRVKDLDSNGILSGLRLPSSGEFDRDIHLTLTKKQTKEVKAHPEIYKFVPSTSTFDFLDRQENLYYPISFRVVRFVLFNGAYETVITNLSAADFPPDELKSIYHLRWGIETSFRALKYTVGLTNFHAKKQAFIIQEIFARMIMYNFAEMMTSHVVISQMDKRHSYQINFTVAVHVCRYFLRSRDDEPPPDVEALIRKNILPIRPLRPGQKNTRKIRYKSVVSFVYRVA</sequence>
<evidence type="ECO:0000313" key="7">
    <source>
        <dbReference type="Proteomes" id="UP000447876"/>
    </source>
</evidence>
<keyword evidence="3" id="KW-0238">DNA-binding</keyword>
<dbReference type="EMBL" id="WNZW01000027">
    <property type="protein sequence ID" value="MUG48262.1"/>
    <property type="molecule type" value="Genomic_DNA"/>
</dbReference>
<keyword evidence="2" id="KW-0815">Transposition</keyword>
<evidence type="ECO:0000256" key="4">
    <source>
        <dbReference type="ARBA" id="ARBA00023172"/>
    </source>
</evidence>
<comment type="similarity">
    <text evidence="1">Belongs to the transposase 11 family.</text>
</comment>
<dbReference type="GO" id="GO:0003677">
    <property type="term" value="F:DNA binding"/>
    <property type="evidence" value="ECO:0007669"/>
    <property type="project" value="UniProtKB-KW"/>
</dbReference>
<protein>
    <submittedName>
        <fullName evidence="6">IS4 family transposase</fullName>
    </submittedName>
</protein>
<dbReference type="PANTHER" id="PTHR33258:SF1">
    <property type="entry name" value="TRANSPOSASE INSL FOR INSERTION SEQUENCE ELEMENT IS186A-RELATED"/>
    <property type="match status" value="1"/>
</dbReference>
<dbReference type="InterPro" id="IPR012337">
    <property type="entry name" value="RNaseH-like_sf"/>
</dbReference>
<evidence type="ECO:0000259" key="5">
    <source>
        <dbReference type="Pfam" id="PF01609"/>
    </source>
</evidence>
<dbReference type="InterPro" id="IPR047952">
    <property type="entry name" value="Transpos_IS4"/>
</dbReference>
<dbReference type="RefSeq" id="WP_155613608.1">
    <property type="nucleotide sequence ID" value="NZ_WNZW01000027.1"/>
</dbReference>
<comment type="caution">
    <text evidence="6">The sequence shown here is derived from an EMBL/GenBank/DDBJ whole genome shotgun (WGS) entry which is preliminary data.</text>
</comment>
<accession>A0A7X2Z656</accession>
<proteinExistence type="inferred from homology"/>
<dbReference type="InterPro" id="IPR002559">
    <property type="entry name" value="Transposase_11"/>
</dbReference>
<feature type="domain" description="Transposase IS4-like" evidence="5">
    <location>
        <begin position="108"/>
        <end position="358"/>
    </location>
</feature>
<dbReference type="OrthoDB" id="9794050at2"/>
<keyword evidence="4" id="KW-0233">DNA recombination</keyword>
<dbReference type="Gene3D" id="3.90.350.10">
    <property type="entry name" value="Transposase Inhibitor Protein From Tn5, Chain A, domain 1"/>
    <property type="match status" value="1"/>
</dbReference>
<evidence type="ECO:0000256" key="2">
    <source>
        <dbReference type="ARBA" id="ARBA00022578"/>
    </source>
</evidence>
<dbReference type="NCBIfam" id="NF033592">
    <property type="entry name" value="transpos_IS4_1"/>
    <property type="match status" value="1"/>
</dbReference>
<evidence type="ECO:0000256" key="1">
    <source>
        <dbReference type="ARBA" id="ARBA00010075"/>
    </source>
</evidence>
<dbReference type="Proteomes" id="UP000447876">
    <property type="component" value="Unassembled WGS sequence"/>
</dbReference>
<dbReference type="GO" id="GO:0006313">
    <property type="term" value="P:DNA transposition"/>
    <property type="evidence" value="ECO:0007669"/>
    <property type="project" value="InterPro"/>
</dbReference>
<organism evidence="6 7">
    <name type="scientific">Paenibacillus woosongensis</name>
    <dbReference type="NCBI Taxonomy" id="307580"/>
    <lineage>
        <taxon>Bacteria</taxon>
        <taxon>Bacillati</taxon>
        <taxon>Bacillota</taxon>
        <taxon>Bacilli</taxon>
        <taxon>Bacillales</taxon>
        <taxon>Paenibacillaceae</taxon>
        <taxon>Paenibacillus</taxon>
    </lineage>
</organism>
<evidence type="ECO:0000313" key="6">
    <source>
        <dbReference type="EMBL" id="MUG48262.1"/>
    </source>
</evidence>
<name>A0A7X2Z656_9BACL</name>
<dbReference type="SUPFAM" id="SSF53098">
    <property type="entry name" value="Ribonuclease H-like"/>
    <property type="match status" value="1"/>
</dbReference>
<gene>
    <name evidence="6" type="ORF">GNP95_25310</name>
</gene>
<dbReference type="GO" id="GO:0004803">
    <property type="term" value="F:transposase activity"/>
    <property type="evidence" value="ECO:0007669"/>
    <property type="project" value="InterPro"/>
</dbReference>
<evidence type="ECO:0000256" key="3">
    <source>
        <dbReference type="ARBA" id="ARBA00023125"/>
    </source>
</evidence>
<dbReference type="Pfam" id="PF01609">
    <property type="entry name" value="DDE_Tnp_1"/>
    <property type="match status" value="1"/>
</dbReference>